<evidence type="ECO:0000259" key="1">
    <source>
        <dbReference type="Pfam" id="PF01636"/>
    </source>
</evidence>
<reference evidence="2" key="1">
    <citation type="submission" date="2016-11" db="EMBL/GenBank/DDBJ databases">
        <title>The genome sequence of Colletotrichum cuscutae.</title>
        <authorList>
            <person name="Baroncelli R."/>
        </authorList>
    </citation>
    <scope>NUCLEOTIDE SEQUENCE</scope>
    <source>
        <strain evidence="2">IMI 304802</strain>
    </source>
</reference>
<dbReference type="AlphaFoldDB" id="A0AAI9V6B4"/>
<dbReference type="PANTHER" id="PTHR21310:SF15">
    <property type="entry name" value="AMINOGLYCOSIDE PHOSPHOTRANSFERASE DOMAIN-CONTAINING PROTEIN"/>
    <property type="match status" value="1"/>
</dbReference>
<evidence type="ECO:0000313" key="3">
    <source>
        <dbReference type="Proteomes" id="UP001239213"/>
    </source>
</evidence>
<dbReference type="InterPro" id="IPR002575">
    <property type="entry name" value="Aminoglycoside_PTrfase"/>
</dbReference>
<feature type="domain" description="Aminoglycoside phosphotransferase" evidence="1">
    <location>
        <begin position="52"/>
        <end position="297"/>
    </location>
</feature>
<dbReference type="Proteomes" id="UP001239213">
    <property type="component" value="Unassembled WGS sequence"/>
</dbReference>
<sequence length="397" mass="44719">MDANSSSWTTVREFLRDNDQQSIACFESVNWDQLCQIASNANRSLECVALDQITSGLNNVVRQLEFSDKTRWAARIPIVRNQCLASYSTKLHNEIAAMQFIRENSSLPVPRVFAYDTDASNGVKTAYMLIEVLPGIVAMDALGGHKVHGGVIPMRYRQTFYRSVAECHIQMTSLRLPKIGTIIRNEDGEYESGPIPGIGGPFDTAAAFFEAWADKVDFKLDKETITQMMQRSPVSAAEMTRIIDEFPSQIKSMAKQLDLYNNGPFPLCHDDFLHSNILVDEASFNVTGVIDWEGACTVPWVLVAYPEFLQVMPRSFDLPQHYDEDGQPLKESVRERWSEQRDYVDMVKSVEREDNLLSACLSSNLNQALAYSYGAFTTGKLGFYDRVVAQLKEGRCV</sequence>
<dbReference type="PANTHER" id="PTHR21310">
    <property type="entry name" value="AMINOGLYCOSIDE PHOSPHOTRANSFERASE-RELATED-RELATED"/>
    <property type="match status" value="1"/>
</dbReference>
<evidence type="ECO:0000313" key="2">
    <source>
        <dbReference type="EMBL" id="KAK1471572.1"/>
    </source>
</evidence>
<keyword evidence="3" id="KW-1185">Reference proteome</keyword>
<accession>A0AAI9V6B4</accession>
<gene>
    <name evidence="2" type="ORF">CCUS01_06056</name>
</gene>
<name>A0AAI9V6B4_9PEZI</name>
<organism evidence="2 3">
    <name type="scientific">Colletotrichum cuscutae</name>
    <dbReference type="NCBI Taxonomy" id="1209917"/>
    <lineage>
        <taxon>Eukaryota</taxon>
        <taxon>Fungi</taxon>
        <taxon>Dikarya</taxon>
        <taxon>Ascomycota</taxon>
        <taxon>Pezizomycotina</taxon>
        <taxon>Sordariomycetes</taxon>
        <taxon>Hypocreomycetidae</taxon>
        <taxon>Glomerellales</taxon>
        <taxon>Glomerellaceae</taxon>
        <taxon>Colletotrichum</taxon>
        <taxon>Colletotrichum acutatum species complex</taxon>
    </lineage>
</organism>
<proteinExistence type="predicted"/>
<protein>
    <recommendedName>
        <fullName evidence="1">Aminoglycoside phosphotransferase domain-containing protein</fullName>
    </recommendedName>
</protein>
<dbReference type="InterPro" id="IPR011009">
    <property type="entry name" value="Kinase-like_dom_sf"/>
</dbReference>
<dbReference type="Pfam" id="PF01636">
    <property type="entry name" value="APH"/>
    <property type="match status" value="1"/>
</dbReference>
<dbReference type="SUPFAM" id="SSF56112">
    <property type="entry name" value="Protein kinase-like (PK-like)"/>
    <property type="match status" value="1"/>
</dbReference>
<dbReference type="EMBL" id="MPDP01000201">
    <property type="protein sequence ID" value="KAK1471572.1"/>
    <property type="molecule type" value="Genomic_DNA"/>
</dbReference>
<dbReference type="Gene3D" id="3.90.1200.10">
    <property type="match status" value="1"/>
</dbReference>
<dbReference type="InterPro" id="IPR051678">
    <property type="entry name" value="AGP_Transferase"/>
</dbReference>
<comment type="caution">
    <text evidence="2">The sequence shown here is derived from an EMBL/GenBank/DDBJ whole genome shotgun (WGS) entry which is preliminary data.</text>
</comment>